<dbReference type="STRING" id="363754.RHSP_60592"/>
<proteinExistence type="predicted"/>
<dbReference type="AlphaFoldDB" id="N6UH39"/>
<reference evidence="2 3" key="1">
    <citation type="journal article" date="2012" name="BMC Genomics">
        <title>Genomic basis of broad host range and environmental adaptability of Rhizobium tropici CIAT 899 and Rhizobium sp. PRF 81 which are used in inoculants for common bean (Phaseolus vulgaris L.).</title>
        <authorList>
            <person name="Ormeno-Orrillo E."/>
            <person name="Menna P."/>
            <person name="Almeida L.G."/>
            <person name="Ollero F.J."/>
            <person name="Nicolas M.F."/>
            <person name="Pains Rodrigues E."/>
            <person name="Shigueyoshi Nakatani A."/>
            <person name="Silva Batista J.S."/>
            <person name="Oliveira Chueire L.M."/>
            <person name="Souza R.C."/>
            <person name="Ribeiro Vasconcelos A.T."/>
            <person name="Megias M."/>
            <person name="Hungria M."/>
            <person name="Martinez-Romero E."/>
        </authorList>
    </citation>
    <scope>NUCLEOTIDE SEQUENCE [LARGE SCALE GENOMIC DNA]</scope>
    <source>
        <strain evidence="2 3">PRF 81</strain>
    </source>
</reference>
<evidence type="ECO:0000256" key="1">
    <source>
        <dbReference type="SAM" id="Phobius"/>
    </source>
</evidence>
<keyword evidence="3" id="KW-1185">Reference proteome</keyword>
<comment type="caution">
    <text evidence="2">The sequence shown here is derived from an EMBL/GenBank/DDBJ whole genome shotgun (WGS) entry which is preliminary data.</text>
</comment>
<keyword evidence="1" id="KW-0812">Transmembrane</keyword>
<name>N6UH39_9HYPH</name>
<keyword evidence="1" id="KW-0472">Membrane</keyword>
<evidence type="ECO:0000313" key="2">
    <source>
        <dbReference type="EMBL" id="ENN89523.1"/>
    </source>
</evidence>
<dbReference type="Proteomes" id="UP000012429">
    <property type="component" value="Unassembled WGS sequence"/>
</dbReference>
<organism evidence="2 3">
    <name type="scientific">Rhizobium freirei PRF 81</name>
    <dbReference type="NCBI Taxonomy" id="363754"/>
    <lineage>
        <taxon>Bacteria</taxon>
        <taxon>Pseudomonadati</taxon>
        <taxon>Pseudomonadota</taxon>
        <taxon>Alphaproteobacteria</taxon>
        <taxon>Hyphomicrobiales</taxon>
        <taxon>Rhizobiaceae</taxon>
        <taxon>Rhizobium/Agrobacterium group</taxon>
        <taxon>Rhizobium</taxon>
    </lineage>
</organism>
<gene>
    <name evidence="2" type="ORF">RHSP_60592</name>
</gene>
<feature type="transmembrane region" description="Helical" evidence="1">
    <location>
        <begin position="12"/>
        <end position="33"/>
    </location>
</feature>
<protein>
    <submittedName>
        <fullName evidence="2">Uncharacterized protein</fullName>
    </submittedName>
</protein>
<evidence type="ECO:0000313" key="3">
    <source>
        <dbReference type="Proteomes" id="UP000012429"/>
    </source>
</evidence>
<accession>N6UH39</accession>
<sequence>MYIVFFDYDGKRYFFGITLGGAMTSCSLSYVAVSVELSTLQKEELEKEPELGTPGALFHTKGFIREELTVIDAKSGATKTVPHAEGFISLLVDVEPPAYYAAPTGDPTFISAVDGPHGALALAQNHQAWKR</sequence>
<dbReference type="RefSeq" id="WP_004107755.1">
    <property type="nucleotide sequence ID" value="NZ_AQHN01000005.1"/>
</dbReference>
<dbReference type="EMBL" id="AQHN01000005">
    <property type="protein sequence ID" value="ENN89523.1"/>
    <property type="molecule type" value="Genomic_DNA"/>
</dbReference>
<keyword evidence="1" id="KW-1133">Transmembrane helix</keyword>